<reference evidence="11 12" key="1">
    <citation type="submission" date="2019-03" db="EMBL/GenBank/DDBJ databases">
        <title>Whole genome sequence of a novel Rubrobacter taiwanensis strain, isolated from Yellowstone National Park.</title>
        <authorList>
            <person name="Freed S."/>
            <person name="Ramaley R.F."/>
            <person name="Kyndt J.A."/>
        </authorList>
    </citation>
    <scope>NUCLEOTIDE SEQUENCE [LARGE SCALE GENOMIC DNA]</scope>
    <source>
        <strain evidence="11 12">Yellowstone</strain>
    </source>
</reference>
<comment type="subcellular location">
    <subcellularLocation>
        <location evidence="1">Cytoplasm</location>
    </subcellularLocation>
</comment>
<feature type="compositionally biased region" description="Basic and acidic residues" evidence="10">
    <location>
        <begin position="194"/>
        <end position="204"/>
    </location>
</feature>
<proteinExistence type="inferred from homology"/>
<comment type="caution">
    <text evidence="11">The sequence shown here is derived from an EMBL/GenBank/DDBJ whole genome shotgun (WGS) entry which is preliminary data.</text>
</comment>
<dbReference type="GO" id="GO:0005737">
    <property type="term" value="C:cytoplasm"/>
    <property type="evidence" value="ECO:0007669"/>
    <property type="project" value="UniProtKB-SubCell"/>
</dbReference>
<evidence type="ECO:0000256" key="8">
    <source>
        <dbReference type="ARBA" id="ARBA00031737"/>
    </source>
</evidence>
<dbReference type="Gene3D" id="6.10.250.660">
    <property type="match status" value="1"/>
</dbReference>
<protein>
    <recommendedName>
        <fullName evidence="3">Cell wall synthesis protein Wag31</fullName>
    </recommendedName>
    <alternativeName>
        <fullName evidence="8">Antigen 84</fullName>
    </alternativeName>
</protein>
<dbReference type="Proteomes" id="UP000295244">
    <property type="component" value="Unassembled WGS sequence"/>
</dbReference>
<sequence length="297" mass="33723">MRITPIDVRRKEFGRAMRGYDANQVDDFLDEVADEFERVYAENSRMREELDSLRGRLEQFEQLEGSIREALVHAQQSAEDLRRAASKEAELTVQEAKARAHQILAESSARVERIQESYEALRKARQSFAADFRQLLKSYLAVMDNMDIASAKEIERSLNERLDTESIAAARQAAENRRLELQREEGPPSILDEDAGKKTEREQEPPVAESPEAEEPEVEPSSAERGFVASGNSDSPSEQAAGEVEREEEPIAAVPEDPEEQDDTGDLGRKPVEERPRDEAEDSRRARAGRFLRRRAR</sequence>
<keyword evidence="12" id="KW-1185">Reference proteome</keyword>
<feature type="compositionally biased region" description="Basic and acidic residues" evidence="10">
    <location>
        <begin position="266"/>
        <end position="285"/>
    </location>
</feature>
<accession>A0A4R1BJ36</accession>
<feature type="region of interest" description="Disordered" evidence="10">
    <location>
        <begin position="176"/>
        <end position="297"/>
    </location>
</feature>
<evidence type="ECO:0000313" key="11">
    <source>
        <dbReference type="EMBL" id="TCJ17291.1"/>
    </source>
</evidence>
<comment type="similarity">
    <text evidence="2">Belongs to the DivIVA family.</text>
</comment>
<keyword evidence="7" id="KW-0131">Cell cycle</keyword>
<keyword evidence="4" id="KW-0963">Cytoplasm</keyword>
<feature type="compositionally biased region" description="Basic and acidic residues" evidence="10">
    <location>
        <begin position="176"/>
        <end position="186"/>
    </location>
</feature>
<dbReference type="RefSeq" id="WP_132690389.1">
    <property type="nucleotide sequence ID" value="NZ_SKBU01000014.1"/>
</dbReference>
<feature type="coiled-coil region" evidence="9">
    <location>
        <begin position="29"/>
        <end position="124"/>
    </location>
</feature>
<dbReference type="InterPro" id="IPR007793">
    <property type="entry name" value="DivIVA_fam"/>
</dbReference>
<evidence type="ECO:0000256" key="5">
    <source>
        <dbReference type="ARBA" id="ARBA00022618"/>
    </source>
</evidence>
<organism evidence="11 12">
    <name type="scientific">Rubrobacter taiwanensis</name>
    <dbReference type="NCBI Taxonomy" id="185139"/>
    <lineage>
        <taxon>Bacteria</taxon>
        <taxon>Bacillati</taxon>
        <taxon>Actinomycetota</taxon>
        <taxon>Rubrobacteria</taxon>
        <taxon>Rubrobacterales</taxon>
        <taxon>Rubrobacteraceae</taxon>
        <taxon>Rubrobacter</taxon>
    </lineage>
</organism>
<dbReference type="PANTHER" id="PTHR35794">
    <property type="entry name" value="CELL DIVISION PROTEIN DIVIVA"/>
    <property type="match status" value="1"/>
</dbReference>
<evidence type="ECO:0000256" key="10">
    <source>
        <dbReference type="SAM" id="MobiDB-lite"/>
    </source>
</evidence>
<evidence type="ECO:0000256" key="3">
    <source>
        <dbReference type="ARBA" id="ARBA00018787"/>
    </source>
</evidence>
<evidence type="ECO:0000256" key="1">
    <source>
        <dbReference type="ARBA" id="ARBA00004496"/>
    </source>
</evidence>
<dbReference type="AlphaFoldDB" id="A0A4R1BJ36"/>
<name>A0A4R1BJ36_9ACTN</name>
<dbReference type="EMBL" id="SKBU01000014">
    <property type="protein sequence ID" value="TCJ17291.1"/>
    <property type="molecule type" value="Genomic_DNA"/>
</dbReference>
<dbReference type="InterPro" id="IPR019933">
    <property type="entry name" value="DivIVA_domain"/>
</dbReference>
<keyword evidence="5" id="KW-0132">Cell division</keyword>
<evidence type="ECO:0000313" key="12">
    <source>
        <dbReference type="Proteomes" id="UP000295244"/>
    </source>
</evidence>
<keyword evidence="6 9" id="KW-0175">Coiled coil</keyword>
<dbReference type="Pfam" id="PF05103">
    <property type="entry name" value="DivIVA"/>
    <property type="match status" value="1"/>
</dbReference>
<evidence type="ECO:0000256" key="7">
    <source>
        <dbReference type="ARBA" id="ARBA00023306"/>
    </source>
</evidence>
<evidence type="ECO:0000256" key="2">
    <source>
        <dbReference type="ARBA" id="ARBA00009008"/>
    </source>
</evidence>
<dbReference type="GO" id="GO:0051301">
    <property type="term" value="P:cell division"/>
    <property type="evidence" value="ECO:0007669"/>
    <property type="project" value="UniProtKB-KW"/>
</dbReference>
<feature type="compositionally biased region" description="Acidic residues" evidence="10">
    <location>
        <begin position="245"/>
        <end position="265"/>
    </location>
</feature>
<evidence type="ECO:0000256" key="9">
    <source>
        <dbReference type="SAM" id="Coils"/>
    </source>
</evidence>
<dbReference type="NCBIfam" id="TIGR03544">
    <property type="entry name" value="DivI1A_domain"/>
    <property type="match status" value="1"/>
</dbReference>
<evidence type="ECO:0000256" key="6">
    <source>
        <dbReference type="ARBA" id="ARBA00023054"/>
    </source>
</evidence>
<gene>
    <name evidence="11" type="ORF">E0L93_07080</name>
</gene>
<dbReference type="PANTHER" id="PTHR35794:SF2">
    <property type="entry name" value="CELL DIVISION PROTEIN DIVIVA"/>
    <property type="match status" value="1"/>
</dbReference>
<dbReference type="OrthoDB" id="5198800at2"/>
<evidence type="ECO:0000256" key="4">
    <source>
        <dbReference type="ARBA" id="ARBA00022490"/>
    </source>
</evidence>
<feature type="compositionally biased region" description="Basic residues" evidence="10">
    <location>
        <begin position="286"/>
        <end position="297"/>
    </location>
</feature>